<evidence type="ECO:0000313" key="1">
    <source>
        <dbReference type="EMBL" id="WAR01511.1"/>
    </source>
</evidence>
<dbReference type="PANTHER" id="PTHR46504:SF2">
    <property type="entry name" value="TRNASE Z TRZ1"/>
    <property type="match status" value="1"/>
</dbReference>
<organism evidence="1 2">
    <name type="scientific">Mya arenaria</name>
    <name type="common">Soft-shell clam</name>
    <dbReference type="NCBI Taxonomy" id="6604"/>
    <lineage>
        <taxon>Eukaryota</taxon>
        <taxon>Metazoa</taxon>
        <taxon>Spiralia</taxon>
        <taxon>Lophotrochozoa</taxon>
        <taxon>Mollusca</taxon>
        <taxon>Bivalvia</taxon>
        <taxon>Autobranchia</taxon>
        <taxon>Heteroconchia</taxon>
        <taxon>Euheterodonta</taxon>
        <taxon>Imparidentia</taxon>
        <taxon>Neoheterodontei</taxon>
        <taxon>Myida</taxon>
        <taxon>Myoidea</taxon>
        <taxon>Myidae</taxon>
        <taxon>Mya</taxon>
    </lineage>
</organism>
<dbReference type="InterPro" id="IPR036866">
    <property type="entry name" value="RibonucZ/Hydroxyglut_hydro"/>
</dbReference>
<reference evidence="1" key="1">
    <citation type="submission" date="2022-11" db="EMBL/GenBank/DDBJ databases">
        <title>Centuries of genome instability and evolution in soft-shell clam transmissible cancer (bioRxiv).</title>
        <authorList>
            <person name="Hart S.F.M."/>
            <person name="Yonemitsu M.A."/>
            <person name="Giersch R.M."/>
            <person name="Beal B.F."/>
            <person name="Arriagada G."/>
            <person name="Davis B.W."/>
            <person name="Ostrander E.A."/>
            <person name="Goff S.P."/>
            <person name="Metzger M.J."/>
        </authorList>
    </citation>
    <scope>NUCLEOTIDE SEQUENCE</scope>
    <source>
        <strain evidence="1">MELC-2E11</strain>
        <tissue evidence="1">Siphon/mantle</tissue>
    </source>
</reference>
<accession>A0ABY7E2X6</accession>
<dbReference type="EMBL" id="CP111015">
    <property type="protein sequence ID" value="WAR01511.1"/>
    <property type="molecule type" value="Genomic_DNA"/>
</dbReference>
<name>A0ABY7E2X6_MYAAR</name>
<dbReference type="SUPFAM" id="SSF56281">
    <property type="entry name" value="Metallo-hydrolase/oxidoreductase"/>
    <property type="match status" value="1"/>
</dbReference>
<dbReference type="PANTHER" id="PTHR46504">
    <property type="entry name" value="TRNASE Z TRZ1"/>
    <property type="match status" value="1"/>
</dbReference>
<sequence>MDHISAVPHHIKKRELNGLKGATYYVPPHLVTPLQEACRQFSVISEDKQVLQNAHIVGISPGDNINVIIVQIHPLGGNHYAIPFPTVHRVASQGYLVYKTTKKLKPEFKDLKGHEIGAKKKDGVDIYDVTETPEVAFTGDTTFQVFTNSVAPPDLFKVKLLIMEATYLDSTEDMEENVDKARQWGHIHLSEIFENAELFKDIENILLIHMSDKYSPSYINKQVFQNLPDVLKGKVRVATLAKERYL</sequence>
<keyword evidence="2" id="KW-1185">Reference proteome</keyword>
<proteinExistence type="predicted"/>
<gene>
    <name evidence="1" type="ORF">MAR_008069</name>
</gene>
<dbReference type="Proteomes" id="UP001164746">
    <property type="component" value="Chromosome 4"/>
</dbReference>
<evidence type="ECO:0000313" key="2">
    <source>
        <dbReference type="Proteomes" id="UP001164746"/>
    </source>
</evidence>
<dbReference type="Gene3D" id="3.60.15.10">
    <property type="entry name" value="Ribonuclease Z/Hydroxyacylglutathione hydrolase-like"/>
    <property type="match status" value="1"/>
</dbReference>
<protein>
    <submittedName>
        <fullName evidence="1">RNZ1-like protein</fullName>
    </submittedName>
</protein>